<dbReference type="PANTHER" id="PTHR34406">
    <property type="entry name" value="PROTEIN YCEI"/>
    <property type="match status" value="1"/>
</dbReference>
<dbReference type="Gene3D" id="2.40.128.110">
    <property type="entry name" value="Lipid/polyisoprenoid-binding, YceI-like"/>
    <property type="match status" value="1"/>
</dbReference>
<dbReference type="InterPro" id="IPR036761">
    <property type="entry name" value="TTHA0802/YceI-like_sf"/>
</dbReference>
<feature type="chain" id="PRO_5029706481" evidence="1">
    <location>
        <begin position="20"/>
        <end position="183"/>
    </location>
</feature>
<dbReference type="OrthoDB" id="9811006at2"/>
<feature type="signal peptide" evidence="1">
    <location>
        <begin position="1"/>
        <end position="19"/>
    </location>
</feature>
<dbReference type="RefSeq" id="WP_024774443.1">
    <property type="nucleotide sequence ID" value="NZ_CP054051.1"/>
</dbReference>
<name>A0A7L5JS25_9BACT</name>
<dbReference type="EMBL" id="CP054051">
    <property type="protein sequence ID" value="QKJ28012.1"/>
    <property type="molecule type" value="Genomic_DNA"/>
</dbReference>
<proteinExistence type="predicted"/>
<reference evidence="3 4" key="1">
    <citation type="submission" date="2020-05" db="EMBL/GenBank/DDBJ databases">
        <title>Complete genome sequencing of Campylobacter and Arcobacter type strains.</title>
        <authorList>
            <person name="Miller W.G."/>
            <person name="Yee E."/>
        </authorList>
    </citation>
    <scope>NUCLEOTIDE SEQUENCE [LARGE SCALE GENOMIC DNA]</scope>
    <source>
        <strain evidence="3 4">LMG 21996</strain>
    </source>
</reference>
<dbReference type="SMART" id="SM00867">
    <property type="entry name" value="YceI"/>
    <property type="match status" value="1"/>
</dbReference>
<evidence type="ECO:0000313" key="4">
    <source>
        <dbReference type="Proteomes" id="UP000509513"/>
    </source>
</evidence>
<feature type="domain" description="Lipid/polyisoprenoid-binding YceI-like" evidence="2">
    <location>
        <begin position="21"/>
        <end position="180"/>
    </location>
</feature>
<accession>A0A7L5JS25</accession>
<sequence length="183" mass="19882">MKKVSLGILSLFASSTLFAGTYTVDTAHSNAGFTVKHMMVTNVTGKIKDISGTFEYDEKKNTLVKVEGELVVASIDTANEKRDEHLKSEEIFAAEKFPKITFKSTKVEKDNVYGDLTIKGVTKNVKLELENGGVSGEKTGFALSGKIKRSDFGITWNKVLETGGVAVSDEVKLNIDIQGNLAK</sequence>
<organism evidence="3 4">
    <name type="scientific">Aliarcobacter cibarius</name>
    <dbReference type="NCBI Taxonomy" id="255507"/>
    <lineage>
        <taxon>Bacteria</taxon>
        <taxon>Pseudomonadati</taxon>
        <taxon>Campylobacterota</taxon>
        <taxon>Epsilonproteobacteria</taxon>
        <taxon>Campylobacterales</taxon>
        <taxon>Arcobacteraceae</taxon>
        <taxon>Aliarcobacter</taxon>
    </lineage>
</organism>
<dbReference type="Pfam" id="PF04264">
    <property type="entry name" value="YceI"/>
    <property type="match status" value="1"/>
</dbReference>
<dbReference type="InterPro" id="IPR007372">
    <property type="entry name" value="Lipid/polyisoprenoid-bd_YceI"/>
</dbReference>
<protein>
    <submittedName>
        <fullName evidence="3">YceI-like domain-containing periplasmic protein</fullName>
    </submittedName>
</protein>
<dbReference type="KEGG" id="acib:ACBT_2127"/>
<dbReference type="SUPFAM" id="SSF101874">
    <property type="entry name" value="YceI-like"/>
    <property type="match status" value="1"/>
</dbReference>
<dbReference type="AlphaFoldDB" id="A0A7L5JS25"/>
<evidence type="ECO:0000259" key="2">
    <source>
        <dbReference type="SMART" id="SM00867"/>
    </source>
</evidence>
<keyword evidence="1" id="KW-0732">Signal</keyword>
<evidence type="ECO:0000313" key="3">
    <source>
        <dbReference type="EMBL" id="QKJ28012.1"/>
    </source>
</evidence>
<gene>
    <name evidence="3" type="ORF">ACBT_2127</name>
</gene>
<dbReference type="PANTHER" id="PTHR34406:SF1">
    <property type="entry name" value="PROTEIN YCEI"/>
    <property type="match status" value="1"/>
</dbReference>
<evidence type="ECO:0000256" key="1">
    <source>
        <dbReference type="SAM" id="SignalP"/>
    </source>
</evidence>
<dbReference type="Proteomes" id="UP000509513">
    <property type="component" value="Chromosome"/>
</dbReference>